<feature type="compositionally biased region" description="Basic and acidic residues" evidence="1">
    <location>
        <begin position="135"/>
        <end position="147"/>
    </location>
</feature>
<feature type="region of interest" description="Disordered" evidence="1">
    <location>
        <begin position="135"/>
        <end position="158"/>
    </location>
</feature>
<name>D6WA36_TRICA</name>
<evidence type="ECO:0000256" key="1">
    <source>
        <dbReference type="SAM" id="MobiDB-lite"/>
    </source>
</evidence>
<dbReference type="EMBL" id="KQ971312">
    <property type="protein sequence ID" value="EEZ98581.1"/>
    <property type="molecule type" value="Genomic_DNA"/>
</dbReference>
<dbReference type="Proteomes" id="UP000007266">
    <property type="component" value="Linkage group 2"/>
</dbReference>
<gene>
    <name evidence="2" type="primary">GLEAN_01095</name>
    <name evidence="2" type="ORF">TcasGA2_TC001095</name>
</gene>
<evidence type="ECO:0000313" key="2">
    <source>
        <dbReference type="EMBL" id="EEZ98581.1"/>
    </source>
</evidence>
<keyword evidence="3" id="KW-1185">Reference proteome</keyword>
<sequence>MEVCDVHYKAEVRVHNANSFGPQSRPFVLVPRLSATGDNSTFDELWNNQLCANSDCCFGDSPHCLRRKRVTVTSTSRREACNEHQWRCRGRCTSRPSPVTRNSVEWWRLWISTGRSGKWERSIDDATALDAHTMRPNEAPRHRTQHSDDDDGTGLTQLWHPKAPKALSHQKLCFKINLGSLKKCRFRCGFQNLAPFFITIITKDLKREKRKTEKHSAGKSQENFCIFVS</sequence>
<reference evidence="2 3" key="2">
    <citation type="journal article" date="2010" name="Nucleic Acids Res.">
        <title>BeetleBase in 2010: revisions to provide comprehensive genomic information for Tribolium castaneum.</title>
        <authorList>
            <person name="Kim H.S."/>
            <person name="Murphy T."/>
            <person name="Xia J."/>
            <person name="Caragea D."/>
            <person name="Park Y."/>
            <person name="Beeman R.W."/>
            <person name="Lorenzen M.D."/>
            <person name="Butcher S."/>
            <person name="Manak J.R."/>
            <person name="Brown S.J."/>
        </authorList>
    </citation>
    <scope>GENOME REANNOTATION</scope>
    <source>
        <strain evidence="2 3">Georgia GA2</strain>
    </source>
</reference>
<proteinExistence type="predicted"/>
<organism evidence="2 3">
    <name type="scientific">Tribolium castaneum</name>
    <name type="common">Red flour beetle</name>
    <dbReference type="NCBI Taxonomy" id="7070"/>
    <lineage>
        <taxon>Eukaryota</taxon>
        <taxon>Metazoa</taxon>
        <taxon>Ecdysozoa</taxon>
        <taxon>Arthropoda</taxon>
        <taxon>Hexapoda</taxon>
        <taxon>Insecta</taxon>
        <taxon>Pterygota</taxon>
        <taxon>Neoptera</taxon>
        <taxon>Endopterygota</taxon>
        <taxon>Coleoptera</taxon>
        <taxon>Polyphaga</taxon>
        <taxon>Cucujiformia</taxon>
        <taxon>Tenebrionidae</taxon>
        <taxon>Tenebrionidae incertae sedis</taxon>
        <taxon>Tribolium</taxon>
    </lineage>
</organism>
<evidence type="ECO:0000313" key="3">
    <source>
        <dbReference type="Proteomes" id="UP000007266"/>
    </source>
</evidence>
<reference evidence="2 3" key="1">
    <citation type="journal article" date="2008" name="Nature">
        <title>The genome of the model beetle and pest Tribolium castaneum.</title>
        <authorList>
            <consortium name="Tribolium Genome Sequencing Consortium"/>
            <person name="Richards S."/>
            <person name="Gibbs R.A."/>
            <person name="Weinstock G.M."/>
            <person name="Brown S.J."/>
            <person name="Denell R."/>
            <person name="Beeman R.W."/>
            <person name="Gibbs R."/>
            <person name="Beeman R.W."/>
            <person name="Brown S.J."/>
            <person name="Bucher G."/>
            <person name="Friedrich M."/>
            <person name="Grimmelikhuijzen C.J."/>
            <person name="Klingler M."/>
            <person name="Lorenzen M."/>
            <person name="Richards S."/>
            <person name="Roth S."/>
            <person name="Schroder R."/>
            <person name="Tautz D."/>
            <person name="Zdobnov E.M."/>
            <person name="Muzny D."/>
            <person name="Gibbs R.A."/>
            <person name="Weinstock G.M."/>
            <person name="Attaway T."/>
            <person name="Bell S."/>
            <person name="Buhay C.J."/>
            <person name="Chandrabose M.N."/>
            <person name="Chavez D."/>
            <person name="Clerk-Blankenburg K.P."/>
            <person name="Cree A."/>
            <person name="Dao M."/>
            <person name="Davis C."/>
            <person name="Chacko J."/>
            <person name="Dinh H."/>
            <person name="Dugan-Rocha S."/>
            <person name="Fowler G."/>
            <person name="Garner T.T."/>
            <person name="Garnes J."/>
            <person name="Gnirke A."/>
            <person name="Hawes A."/>
            <person name="Hernandez J."/>
            <person name="Hines S."/>
            <person name="Holder M."/>
            <person name="Hume J."/>
            <person name="Jhangiani S.N."/>
            <person name="Joshi V."/>
            <person name="Khan Z.M."/>
            <person name="Jackson L."/>
            <person name="Kovar C."/>
            <person name="Kowis A."/>
            <person name="Lee S."/>
            <person name="Lewis L.R."/>
            <person name="Margolis J."/>
            <person name="Morgan M."/>
            <person name="Nazareth L.V."/>
            <person name="Nguyen N."/>
            <person name="Okwuonu G."/>
            <person name="Parker D."/>
            <person name="Richards S."/>
            <person name="Ruiz S.J."/>
            <person name="Santibanez J."/>
            <person name="Savard J."/>
            <person name="Scherer S.E."/>
            <person name="Schneider B."/>
            <person name="Sodergren E."/>
            <person name="Tautz D."/>
            <person name="Vattahil S."/>
            <person name="Villasana D."/>
            <person name="White C.S."/>
            <person name="Wright R."/>
            <person name="Park Y."/>
            <person name="Beeman R.W."/>
            <person name="Lord J."/>
            <person name="Oppert B."/>
            <person name="Lorenzen M."/>
            <person name="Brown S."/>
            <person name="Wang L."/>
            <person name="Savard J."/>
            <person name="Tautz D."/>
            <person name="Richards S."/>
            <person name="Weinstock G."/>
            <person name="Gibbs R.A."/>
            <person name="Liu Y."/>
            <person name="Worley K."/>
            <person name="Weinstock G."/>
            <person name="Elsik C.G."/>
            <person name="Reese J.T."/>
            <person name="Elhaik E."/>
            <person name="Landan G."/>
            <person name="Graur D."/>
            <person name="Arensburger P."/>
            <person name="Atkinson P."/>
            <person name="Beeman R.W."/>
            <person name="Beidler J."/>
            <person name="Brown S.J."/>
            <person name="Demuth J.P."/>
            <person name="Drury D.W."/>
            <person name="Du Y.Z."/>
            <person name="Fujiwara H."/>
            <person name="Lorenzen M."/>
            <person name="Maselli V."/>
            <person name="Osanai M."/>
            <person name="Park Y."/>
            <person name="Robertson H.M."/>
            <person name="Tu Z."/>
            <person name="Wang J.J."/>
            <person name="Wang S."/>
            <person name="Richards S."/>
            <person name="Song H."/>
            <person name="Zhang L."/>
            <person name="Sodergren E."/>
            <person name="Werner D."/>
            <person name="Stanke M."/>
            <person name="Morgenstern B."/>
            <person name="Solovyev V."/>
            <person name="Kosarev P."/>
            <person name="Brown G."/>
            <person name="Chen H.C."/>
            <person name="Ermolaeva O."/>
            <person name="Hlavina W."/>
            <person name="Kapustin Y."/>
            <person name="Kiryutin B."/>
            <person name="Kitts P."/>
            <person name="Maglott D."/>
            <person name="Pruitt K."/>
            <person name="Sapojnikov V."/>
            <person name="Souvorov A."/>
            <person name="Mackey A.J."/>
            <person name="Waterhouse R.M."/>
            <person name="Wyder S."/>
            <person name="Zdobnov E.M."/>
            <person name="Zdobnov E.M."/>
            <person name="Wyder S."/>
            <person name="Kriventseva E.V."/>
            <person name="Kadowaki T."/>
            <person name="Bork P."/>
            <person name="Aranda M."/>
            <person name="Bao R."/>
            <person name="Beermann A."/>
            <person name="Berns N."/>
            <person name="Bolognesi R."/>
            <person name="Bonneton F."/>
            <person name="Bopp D."/>
            <person name="Brown S.J."/>
            <person name="Bucher G."/>
            <person name="Butts T."/>
            <person name="Chaumot A."/>
            <person name="Denell R.E."/>
            <person name="Ferrier D.E."/>
            <person name="Friedrich M."/>
            <person name="Gordon C.M."/>
            <person name="Jindra M."/>
            <person name="Klingler M."/>
            <person name="Lan Q."/>
            <person name="Lattorff H.M."/>
            <person name="Laudet V."/>
            <person name="von Levetsow C."/>
            <person name="Liu Z."/>
            <person name="Lutz R."/>
            <person name="Lynch J.A."/>
            <person name="da Fonseca R.N."/>
            <person name="Posnien N."/>
            <person name="Reuter R."/>
            <person name="Roth S."/>
            <person name="Savard J."/>
            <person name="Schinko J.B."/>
            <person name="Schmitt C."/>
            <person name="Schoppmeier M."/>
            <person name="Schroder R."/>
            <person name="Shippy T.D."/>
            <person name="Simonnet F."/>
            <person name="Marques-Souza H."/>
            <person name="Tautz D."/>
            <person name="Tomoyasu Y."/>
            <person name="Trauner J."/>
            <person name="Van der Zee M."/>
            <person name="Vervoort M."/>
            <person name="Wittkopp N."/>
            <person name="Wimmer E.A."/>
            <person name="Yang X."/>
            <person name="Jones A.K."/>
            <person name="Sattelle D.B."/>
            <person name="Ebert P.R."/>
            <person name="Nelson D."/>
            <person name="Scott J.G."/>
            <person name="Beeman R.W."/>
            <person name="Muthukrishnan S."/>
            <person name="Kramer K.J."/>
            <person name="Arakane Y."/>
            <person name="Beeman R.W."/>
            <person name="Zhu Q."/>
            <person name="Hogenkamp D."/>
            <person name="Dixit R."/>
            <person name="Oppert B."/>
            <person name="Jiang H."/>
            <person name="Zou Z."/>
            <person name="Marshall J."/>
            <person name="Elpidina E."/>
            <person name="Vinokurov K."/>
            <person name="Oppert C."/>
            <person name="Zou Z."/>
            <person name="Evans J."/>
            <person name="Lu Z."/>
            <person name="Zhao P."/>
            <person name="Sumathipala N."/>
            <person name="Altincicek B."/>
            <person name="Vilcinskas A."/>
            <person name="Williams M."/>
            <person name="Hultmark D."/>
            <person name="Hetru C."/>
            <person name="Jiang H."/>
            <person name="Grimmelikhuijzen C.J."/>
            <person name="Hauser F."/>
            <person name="Cazzamali G."/>
            <person name="Williamson M."/>
            <person name="Park Y."/>
            <person name="Li B."/>
            <person name="Tanaka Y."/>
            <person name="Predel R."/>
            <person name="Neupert S."/>
            <person name="Schachtner J."/>
            <person name="Verleyen P."/>
            <person name="Raible F."/>
            <person name="Bork P."/>
            <person name="Friedrich M."/>
            <person name="Walden K.K."/>
            <person name="Robertson H.M."/>
            <person name="Angeli S."/>
            <person name="Foret S."/>
            <person name="Bucher G."/>
            <person name="Schuetz S."/>
            <person name="Maleszka R."/>
            <person name="Wimmer E.A."/>
            <person name="Beeman R.W."/>
            <person name="Lorenzen M."/>
            <person name="Tomoyasu Y."/>
            <person name="Miller S.C."/>
            <person name="Grossmann D."/>
            <person name="Bucher G."/>
        </authorList>
    </citation>
    <scope>NUCLEOTIDE SEQUENCE [LARGE SCALE GENOMIC DNA]</scope>
    <source>
        <strain evidence="2 3">Georgia GA2</strain>
    </source>
</reference>
<protein>
    <submittedName>
        <fullName evidence="2">Uncharacterized protein</fullName>
    </submittedName>
</protein>
<accession>D6WA36</accession>
<dbReference type="AlphaFoldDB" id="D6WA36"/>
<dbReference type="HOGENOM" id="CLU_1211166_0_0_1"/>